<dbReference type="SUPFAM" id="SSF52922">
    <property type="entry name" value="TK C-terminal domain-like"/>
    <property type="match status" value="1"/>
</dbReference>
<dbReference type="Pfam" id="PF02780">
    <property type="entry name" value="Transketolase_C"/>
    <property type="match status" value="1"/>
</dbReference>
<evidence type="ECO:0000313" key="6">
    <source>
        <dbReference type="Proteomes" id="UP000199019"/>
    </source>
</evidence>
<evidence type="ECO:0000259" key="4">
    <source>
        <dbReference type="SMART" id="SM00861"/>
    </source>
</evidence>
<dbReference type="Proteomes" id="UP000199019">
    <property type="component" value="Unassembled WGS sequence"/>
</dbReference>
<reference evidence="6" key="1">
    <citation type="submission" date="2016-10" db="EMBL/GenBank/DDBJ databases">
        <authorList>
            <person name="Varghese N."/>
            <person name="Submissions S."/>
        </authorList>
    </citation>
    <scope>NUCLEOTIDE SEQUENCE [LARGE SCALE GENOMIC DNA]</scope>
    <source>
        <strain evidence="6">CGMCC 1.6963</strain>
    </source>
</reference>
<dbReference type="InterPro" id="IPR009014">
    <property type="entry name" value="Transketo_C/PFOR_II"/>
</dbReference>
<dbReference type="SMART" id="SM00861">
    <property type="entry name" value="Transket_pyr"/>
    <property type="match status" value="1"/>
</dbReference>
<dbReference type="InterPro" id="IPR029061">
    <property type="entry name" value="THDP-binding"/>
</dbReference>
<dbReference type="OrthoDB" id="4009369at2"/>
<dbReference type="STRING" id="587636.SAMN05216199_3012"/>
<dbReference type="AlphaFoldDB" id="A0A1H9WLZ1"/>
<keyword evidence="6" id="KW-1185">Reference proteome</keyword>
<dbReference type="InterPro" id="IPR005475">
    <property type="entry name" value="Transketolase-like_Pyr-bd"/>
</dbReference>
<evidence type="ECO:0000256" key="2">
    <source>
        <dbReference type="ARBA" id="ARBA00023002"/>
    </source>
</evidence>
<dbReference type="EMBL" id="FOHB01000005">
    <property type="protein sequence ID" value="SES34769.1"/>
    <property type="molecule type" value="Genomic_DNA"/>
</dbReference>
<name>A0A1H9WLZ1_9MICO</name>
<dbReference type="RefSeq" id="WP_091759695.1">
    <property type="nucleotide sequence ID" value="NZ_FOHB01000005.1"/>
</dbReference>
<sequence>MPETSFSEAVDRALALAMTRDPRVVVLGEDVRLQRRGAFVRFGASRVLDAPISESALLGTALGAAMAGLRPVVEIYFVDFIGVALDQLLNHAAKLEAFTGGRWQAPLVVRAACGGGYGDAGQHQQSLWGLLAGVPGLSVVVPSTPADAAGLLLAAIDGPGPVVFLEHKLLSQQWLDYLGGASREGVQFDVPAAGARGEVGEPPVPVPLGVAALRRQGGDLALVSLGVGVHRCLEAAELLEDEGVWAAVLDLRSVAPLDVQAIVELGRRTGRVLVVDEDYTRGGLSGEVAAVLAEHGVRSAYARVTTEETIPYARALEDAVLPNVERIMAAAHALLVNAPGKRG</sequence>
<dbReference type="GO" id="GO:0000287">
    <property type="term" value="F:magnesium ion binding"/>
    <property type="evidence" value="ECO:0007669"/>
    <property type="project" value="UniProtKB-ARBA"/>
</dbReference>
<keyword evidence="5" id="KW-0670">Pyruvate</keyword>
<dbReference type="PANTHER" id="PTHR43257">
    <property type="entry name" value="PYRUVATE DEHYDROGENASE E1 COMPONENT BETA SUBUNIT"/>
    <property type="match status" value="1"/>
</dbReference>
<organism evidence="5 6">
    <name type="scientific">Pedococcus cremeus</name>
    <dbReference type="NCBI Taxonomy" id="587636"/>
    <lineage>
        <taxon>Bacteria</taxon>
        <taxon>Bacillati</taxon>
        <taxon>Actinomycetota</taxon>
        <taxon>Actinomycetes</taxon>
        <taxon>Micrococcales</taxon>
        <taxon>Intrasporangiaceae</taxon>
        <taxon>Pedococcus</taxon>
    </lineage>
</organism>
<accession>A0A1H9WLZ1</accession>
<comment type="cofactor">
    <cofactor evidence="1">
        <name>thiamine diphosphate</name>
        <dbReference type="ChEBI" id="CHEBI:58937"/>
    </cofactor>
</comment>
<evidence type="ECO:0000256" key="3">
    <source>
        <dbReference type="ARBA" id="ARBA00023052"/>
    </source>
</evidence>
<evidence type="ECO:0000313" key="5">
    <source>
        <dbReference type="EMBL" id="SES34769.1"/>
    </source>
</evidence>
<dbReference type="Pfam" id="PF02779">
    <property type="entry name" value="Transket_pyr"/>
    <property type="match status" value="1"/>
</dbReference>
<evidence type="ECO:0000256" key="1">
    <source>
        <dbReference type="ARBA" id="ARBA00001964"/>
    </source>
</evidence>
<dbReference type="Gene3D" id="3.40.50.920">
    <property type="match status" value="1"/>
</dbReference>
<protein>
    <submittedName>
        <fullName evidence="5">Pyruvate dehydrogenase E1 component beta subunit</fullName>
    </submittedName>
</protein>
<dbReference type="PANTHER" id="PTHR43257:SF2">
    <property type="entry name" value="PYRUVATE DEHYDROGENASE E1 COMPONENT SUBUNIT BETA"/>
    <property type="match status" value="1"/>
</dbReference>
<feature type="domain" description="Transketolase-like pyrimidine-binding" evidence="4">
    <location>
        <begin position="4"/>
        <end position="172"/>
    </location>
</feature>
<gene>
    <name evidence="5" type="ORF">SAMN05216199_3012</name>
</gene>
<dbReference type="SUPFAM" id="SSF52518">
    <property type="entry name" value="Thiamin diphosphate-binding fold (THDP-binding)"/>
    <property type="match status" value="1"/>
</dbReference>
<dbReference type="GO" id="GO:0016491">
    <property type="term" value="F:oxidoreductase activity"/>
    <property type="evidence" value="ECO:0007669"/>
    <property type="project" value="UniProtKB-KW"/>
</dbReference>
<dbReference type="InterPro" id="IPR033248">
    <property type="entry name" value="Transketolase_C"/>
</dbReference>
<dbReference type="Gene3D" id="3.40.50.970">
    <property type="match status" value="1"/>
</dbReference>
<keyword evidence="3" id="KW-0786">Thiamine pyrophosphate</keyword>
<keyword evidence="2" id="KW-0560">Oxidoreductase</keyword>
<proteinExistence type="predicted"/>